<dbReference type="AlphaFoldDB" id="A0A7I8WQ60"/>
<protein>
    <submittedName>
        <fullName evidence="1">(pine wood nematode) hypothetical protein</fullName>
    </submittedName>
</protein>
<gene>
    <name evidence="1" type="ORF">BXYJ_LOCUS3817</name>
</gene>
<organism evidence="1 2">
    <name type="scientific">Bursaphelenchus xylophilus</name>
    <name type="common">Pinewood nematode worm</name>
    <name type="synonym">Aphelenchoides xylophilus</name>
    <dbReference type="NCBI Taxonomy" id="6326"/>
    <lineage>
        <taxon>Eukaryota</taxon>
        <taxon>Metazoa</taxon>
        <taxon>Ecdysozoa</taxon>
        <taxon>Nematoda</taxon>
        <taxon>Chromadorea</taxon>
        <taxon>Rhabditida</taxon>
        <taxon>Tylenchina</taxon>
        <taxon>Tylenchomorpha</taxon>
        <taxon>Aphelenchoidea</taxon>
        <taxon>Aphelenchoididae</taxon>
        <taxon>Bursaphelenchus</taxon>
    </lineage>
</organism>
<dbReference type="Proteomes" id="UP000659654">
    <property type="component" value="Unassembled WGS sequence"/>
</dbReference>
<dbReference type="EMBL" id="CAJFCV020000002">
    <property type="protein sequence ID" value="CAG9096250.1"/>
    <property type="molecule type" value="Genomic_DNA"/>
</dbReference>
<dbReference type="OrthoDB" id="10548565at2759"/>
<proteinExistence type="predicted"/>
<accession>A0A7I8WQ60</accession>
<dbReference type="Proteomes" id="UP000582659">
    <property type="component" value="Unassembled WGS sequence"/>
</dbReference>
<name>A0A7I8WQ60_BURXY</name>
<evidence type="ECO:0000313" key="2">
    <source>
        <dbReference type="Proteomes" id="UP000659654"/>
    </source>
</evidence>
<reference evidence="1" key="1">
    <citation type="submission" date="2020-09" db="EMBL/GenBank/DDBJ databases">
        <authorList>
            <person name="Kikuchi T."/>
        </authorList>
    </citation>
    <scope>NUCLEOTIDE SEQUENCE</scope>
    <source>
        <strain evidence="1">Ka4C1</strain>
    </source>
</reference>
<dbReference type="EMBL" id="CAJFDI010000002">
    <property type="protein sequence ID" value="CAD5215013.1"/>
    <property type="molecule type" value="Genomic_DNA"/>
</dbReference>
<evidence type="ECO:0000313" key="1">
    <source>
        <dbReference type="EMBL" id="CAD5215013.1"/>
    </source>
</evidence>
<keyword evidence="2" id="KW-1185">Reference proteome</keyword>
<sequence>MDGEALPSSSNPNSVIKQQLQHVDVGIEVEEIKKIGLKWAKCQENLCDPFNFYSTSSIVCSNCKEAVTKLHNNFILEYTGNEIKEMLLCSVLHLASRSTTSWKGELLNQWSDGHKNMLGFIKIIVNELQSSFFIDMETRMKLKRSATMNAEEPHKMTYVFPDEDVNIERKCDVMTCPLPPRRLIIIGNDVIHPTSFEISKNKNPYTERQCHLIHCNTHHEICKLVYHLEHMEFNIFKNCEFWLSKTSGPVTIENLREKLGERVIRGLLDYYLQIFIELNCLDIIMYRMSHKIDLLDFINVWCAFVKGRKLQRIRKILNEDEGFKNLKEMRRRKQDVQN</sequence>
<comment type="caution">
    <text evidence="1">The sequence shown here is derived from an EMBL/GenBank/DDBJ whole genome shotgun (WGS) entry which is preliminary data.</text>
</comment>